<feature type="transmembrane region" description="Helical" evidence="1">
    <location>
        <begin position="212"/>
        <end position="232"/>
    </location>
</feature>
<proteinExistence type="predicted"/>
<name>A0A543G4R0_9FLAO</name>
<evidence type="ECO:0000256" key="1">
    <source>
        <dbReference type="SAM" id="Phobius"/>
    </source>
</evidence>
<dbReference type="Proteomes" id="UP000320773">
    <property type="component" value="Unassembled WGS sequence"/>
</dbReference>
<dbReference type="RefSeq" id="WP_089081744.1">
    <property type="nucleotide sequence ID" value="NZ_VFPJ01000001.1"/>
</dbReference>
<evidence type="ECO:0000259" key="2">
    <source>
        <dbReference type="Pfam" id="PF13785"/>
    </source>
</evidence>
<evidence type="ECO:0000313" key="4">
    <source>
        <dbReference type="Proteomes" id="UP000320773"/>
    </source>
</evidence>
<evidence type="ECO:0000313" key="3">
    <source>
        <dbReference type="EMBL" id="TQM41025.1"/>
    </source>
</evidence>
<reference evidence="3 4" key="1">
    <citation type="submission" date="2019-06" db="EMBL/GenBank/DDBJ databases">
        <title>Genomic Encyclopedia of Archaeal and Bacterial Type Strains, Phase II (KMG-II): from individual species to whole genera.</title>
        <authorList>
            <person name="Goeker M."/>
        </authorList>
    </citation>
    <scope>NUCLEOTIDE SEQUENCE [LARGE SCALE GENOMIC DNA]</scope>
    <source>
        <strain evidence="3 4">DSM 24789</strain>
    </source>
</reference>
<dbReference type="EMBL" id="VFPJ01000001">
    <property type="protein sequence ID" value="TQM41025.1"/>
    <property type="molecule type" value="Genomic_DNA"/>
</dbReference>
<dbReference type="InterPro" id="IPR025235">
    <property type="entry name" value="DUF4178"/>
</dbReference>
<feature type="domain" description="DUF4178" evidence="2">
    <location>
        <begin position="64"/>
        <end position="187"/>
    </location>
</feature>
<comment type="caution">
    <text evidence="3">The sequence shown here is derived from an EMBL/GenBank/DDBJ whole genome shotgun (WGS) entry which is preliminary data.</text>
</comment>
<keyword evidence="1" id="KW-1133">Transmembrane helix</keyword>
<accession>A0A543G4R0</accession>
<keyword evidence="1" id="KW-0812">Transmembrane</keyword>
<dbReference type="AlphaFoldDB" id="A0A543G4R0"/>
<keyword evidence="1" id="KW-0472">Membrane</keyword>
<sequence>MIPIHCKSCQTSTPQYQIYEAVSFVCPNCQMGYKNSNGNWETTIQYQNLKDRLTLKLAQEGIFFDKKFYINGSIVKKTTGNFYWTEYVLRSVDGSIIYLSECDGHWILLEEIEYPIKVVRNPVHITYQNSKYQIFEKSRPNVVAAQGIFDFDISKEFQLIEYINPPFMLSVEKLPNEQTVYFGKHISQSAIKKAFGTMELPSKSGIGMVQPFLIHFKSTVLVFCFITIMMLLTHLYWNQSKNEVPITNTVLNFTKTKDNAVSSQSFEIKENGSELTFEVSSDIDNNWANISVGLINELTNEEVYANKDMEYYSGYTDGESWSEGSQTEKFTLCAIPKGKYHLVMTPLKDSADIKTEQIMVQTILNKHSYYNIKITVIMMLILLLILFLFSRFYEINRWSNSDYSPYNDNE</sequence>
<dbReference type="Pfam" id="PF13785">
    <property type="entry name" value="DUF4178"/>
    <property type="match status" value="1"/>
</dbReference>
<organism evidence="3 4">
    <name type="scientific">Flavobacterium branchiophilum</name>
    <dbReference type="NCBI Taxonomy" id="55197"/>
    <lineage>
        <taxon>Bacteria</taxon>
        <taxon>Pseudomonadati</taxon>
        <taxon>Bacteroidota</taxon>
        <taxon>Flavobacteriia</taxon>
        <taxon>Flavobacteriales</taxon>
        <taxon>Flavobacteriaceae</taxon>
        <taxon>Flavobacterium</taxon>
    </lineage>
</organism>
<feature type="transmembrane region" description="Helical" evidence="1">
    <location>
        <begin position="374"/>
        <end position="393"/>
    </location>
</feature>
<protein>
    <submittedName>
        <fullName evidence="3">Uncharacterized protein DUF4178</fullName>
    </submittedName>
</protein>
<gene>
    <name evidence="3" type="ORF">BC670_1956</name>
</gene>